<keyword evidence="4" id="KW-1185">Reference proteome</keyword>
<evidence type="ECO:0000313" key="4">
    <source>
        <dbReference type="Proteomes" id="UP000050417"/>
    </source>
</evidence>
<sequence length="790" mass="85630">MTETTPTAEPTPKPNFFKRLGGAISSVWQAVKPQPQDWKGAAAGLLCAAGLAFLAFLLLESNPAQAWYVFPGLLLAMLLLTFLSTMLVDLLLGWANAVPRHFRLAAFAALILFALALMNVSNQPAPLIAAFALCLLAPSLLGAALHTLFSGRFASHPLPRKITTLLALALGLAGIGLVLFTLLVPGKPVPAPVNAAAQSPAPAALSLPNPSQPGSYPVLTLTYGSGQDLHRPEFGENVDLTTHSVDGSAFIPGWNGPLGWFQKQYWGFDVKTLPLNGRVWYPDGPGPFPLVLVVHGNHAAEDFSDPGYEYLGQLLASRGYILASVDENFLNGNWTCFFEAPYCKDENDGRGWLLLEHIRQFKQWNSAANNPFQGKVDMDAIALIGHSRGGEAVSEAAVFNQLPYNPENANIKFDYGYNIRSVIAIAPVDSQYWPTGIATPIQDVNYLILQGSHDADVSSFDGFRTFKRLKFTTGEDLFKAGLFIYGANHGQFNSEWGPFDRGAVSNQLLNTAALLPTAEQQQIAKVYISAFLDASLRGGTGYRALFADYRVGRQWLPDSIYLNLYETARDQAVANFEEDINLTTASLPGSRIASTSLTVWREQLMRGKLFNDLNTSAVILGWSKQDGDSNALYTIQLSQGSELQTDENSRLVLSLADTGENPNPNGSSAEETTQPNSSGEETTPQSESEPQTPQPIDFSVVLRSGDESASLPLSTVTALQPQFAVQLTKFAFIEGAPEKEPVFQTIEIPLQAFLAVNPRLDPANLSAISLVFDRTPAGVIALEELSLRNP</sequence>
<accession>A0A0P6XLS3</accession>
<feature type="compositionally biased region" description="Low complexity" evidence="1">
    <location>
        <begin position="677"/>
        <end position="694"/>
    </location>
</feature>
<dbReference type="PANTHER" id="PTHR33428:SF14">
    <property type="entry name" value="CARBOXYLESTERASE TYPE B DOMAIN-CONTAINING PROTEIN"/>
    <property type="match status" value="1"/>
</dbReference>
<dbReference type="EMBL" id="LGCL01000026">
    <property type="protein sequence ID" value="KPL76115.1"/>
    <property type="molecule type" value="Genomic_DNA"/>
</dbReference>
<evidence type="ECO:0000256" key="2">
    <source>
        <dbReference type="SAM" id="Phobius"/>
    </source>
</evidence>
<feature type="transmembrane region" description="Helical" evidence="2">
    <location>
        <begin position="65"/>
        <end position="92"/>
    </location>
</feature>
<feature type="transmembrane region" description="Helical" evidence="2">
    <location>
        <begin position="41"/>
        <end position="59"/>
    </location>
</feature>
<dbReference type="Proteomes" id="UP000050417">
    <property type="component" value="Unassembled WGS sequence"/>
</dbReference>
<proteinExistence type="predicted"/>
<feature type="transmembrane region" description="Helical" evidence="2">
    <location>
        <begin position="104"/>
        <end position="121"/>
    </location>
</feature>
<keyword evidence="2" id="KW-0812">Transmembrane</keyword>
<dbReference type="InterPro" id="IPR029058">
    <property type="entry name" value="AB_hydrolase_fold"/>
</dbReference>
<dbReference type="STRING" id="1134406.ADN00_12305"/>
<dbReference type="AlphaFoldDB" id="A0A0P6XLS3"/>
<feature type="compositionally biased region" description="Polar residues" evidence="1">
    <location>
        <begin position="660"/>
        <end position="676"/>
    </location>
</feature>
<feature type="transmembrane region" description="Helical" evidence="2">
    <location>
        <begin position="162"/>
        <end position="184"/>
    </location>
</feature>
<keyword evidence="2" id="KW-1133">Transmembrane helix</keyword>
<keyword evidence="2" id="KW-0472">Membrane</keyword>
<organism evidence="3 4">
    <name type="scientific">Ornatilinea apprima</name>
    <dbReference type="NCBI Taxonomy" id="1134406"/>
    <lineage>
        <taxon>Bacteria</taxon>
        <taxon>Bacillati</taxon>
        <taxon>Chloroflexota</taxon>
        <taxon>Anaerolineae</taxon>
        <taxon>Anaerolineales</taxon>
        <taxon>Anaerolineaceae</taxon>
        <taxon>Ornatilinea</taxon>
    </lineage>
</organism>
<dbReference type="PATRIC" id="fig|1134406.4.peg.3941"/>
<feature type="region of interest" description="Disordered" evidence="1">
    <location>
        <begin position="656"/>
        <end position="694"/>
    </location>
</feature>
<feature type="transmembrane region" description="Helical" evidence="2">
    <location>
        <begin position="127"/>
        <end position="150"/>
    </location>
</feature>
<name>A0A0P6XLS3_9CHLR</name>
<gene>
    <name evidence="3" type="ORF">ADN00_12305</name>
</gene>
<dbReference type="RefSeq" id="WP_075063313.1">
    <property type="nucleotide sequence ID" value="NZ_LGCL01000026.1"/>
</dbReference>
<dbReference type="OrthoDB" id="9808543at2"/>
<protein>
    <submittedName>
        <fullName evidence="3">Uncharacterized protein</fullName>
    </submittedName>
</protein>
<dbReference type="SUPFAM" id="SSF53474">
    <property type="entry name" value="alpha/beta-Hydrolases"/>
    <property type="match status" value="1"/>
</dbReference>
<evidence type="ECO:0000256" key="1">
    <source>
        <dbReference type="SAM" id="MobiDB-lite"/>
    </source>
</evidence>
<evidence type="ECO:0000313" key="3">
    <source>
        <dbReference type="EMBL" id="KPL76115.1"/>
    </source>
</evidence>
<comment type="caution">
    <text evidence="3">The sequence shown here is derived from an EMBL/GenBank/DDBJ whole genome shotgun (WGS) entry which is preliminary data.</text>
</comment>
<reference evidence="3 4" key="1">
    <citation type="submission" date="2015-07" db="EMBL/GenBank/DDBJ databases">
        <title>Genome sequence of Ornatilinea apprima DSM 23815.</title>
        <authorList>
            <person name="Hemp J."/>
            <person name="Ward L.M."/>
            <person name="Pace L.A."/>
            <person name="Fischer W.W."/>
        </authorList>
    </citation>
    <scope>NUCLEOTIDE SEQUENCE [LARGE SCALE GENOMIC DNA]</scope>
    <source>
        <strain evidence="3 4">P3M-1</strain>
    </source>
</reference>
<dbReference type="PANTHER" id="PTHR33428">
    <property type="entry name" value="CHLOROPHYLLASE-2, CHLOROPLASTIC"/>
    <property type="match status" value="1"/>
</dbReference>
<dbReference type="Gene3D" id="3.40.50.1820">
    <property type="entry name" value="alpha/beta hydrolase"/>
    <property type="match status" value="1"/>
</dbReference>